<name>A0AAI8V7G8_9PEZI</name>
<dbReference type="Proteomes" id="UP001295740">
    <property type="component" value="Unassembled WGS sequence"/>
</dbReference>
<protein>
    <submittedName>
        <fullName evidence="3">Uu.00g098120.m01.CDS01</fullName>
    </submittedName>
</protein>
<sequence>MSGDFQQVAIFARAGSVNWVTFLEAILQVLADHQVLYRSMISFSMLLPIQNKSMLNFTRRMREAWYKLPITYRQGVMNRELVINILCQYTPSMSIWIMMKDKSGNWSTTEMIEQAVTRSQIMARSAIEDHIYMKPFVTVQLQGQSSPFYNMNISQATPTKPGMLKIEPADARITDIPKQIIADPRLKDNQMNSTREDSGYPASEHDKCNNCGKLGHWARDCPQTSTQMTRFWRSMSPRTPAQGQVDKVTIRGTMTKEDKSPIDFNRLKGKLRDWKVHYSNIVELYQPEDNDRSKAETLADKDKNDPLFNDFIQRILDKDDKQ</sequence>
<evidence type="ECO:0000259" key="2">
    <source>
        <dbReference type="PROSITE" id="PS50158"/>
    </source>
</evidence>
<dbReference type="InterPro" id="IPR036875">
    <property type="entry name" value="Znf_CCHC_sf"/>
</dbReference>
<dbReference type="Gene3D" id="4.10.60.10">
    <property type="entry name" value="Zinc finger, CCHC-type"/>
    <property type="match status" value="1"/>
</dbReference>
<reference evidence="3" key="1">
    <citation type="submission" date="2023-10" db="EMBL/GenBank/DDBJ databases">
        <authorList>
            <person name="Hackl T."/>
        </authorList>
    </citation>
    <scope>NUCLEOTIDE SEQUENCE</scope>
</reference>
<dbReference type="SMART" id="SM00343">
    <property type="entry name" value="ZnF_C2HC"/>
    <property type="match status" value="1"/>
</dbReference>
<organism evidence="3 4">
    <name type="scientific">Anthostomella pinea</name>
    <dbReference type="NCBI Taxonomy" id="933095"/>
    <lineage>
        <taxon>Eukaryota</taxon>
        <taxon>Fungi</taxon>
        <taxon>Dikarya</taxon>
        <taxon>Ascomycota</taxon>
        <taxon>Pezizomycotina</taxon>
        <taxon>Sordariomycetes</taxon>
        <taxon>Xylariomycetidae</taxon>
        <taxon>Xylariales</taxon>
        <taxon>Xylariaceae</taxon>
        <taxon>Anthostomella</taxon>
    </lineage>
</organism>
<evidence type="ECO:0000256" key="1">
    <source>
        <dbReference type="PROSITE-ProRule" id="PRU00047"/>
    </source>
</evidence>
<dbReference type="Pfam" id="PF00098">
    <property type="entry name" value="zf-CCHC"/>
    <property type="match status" value="1"/>
</dbReference>
<dbReference type="EMBL" id="CAUWAG010000004">
    <property type="protein sequence ID" value="CAJ2502418.1"/>
    <property type="molecule type" value="Genomic_DNA"/>
</dbReference>
<accession>A0AAI8V7G8</accession>
<keyword evidence="1" id="KW-0479">Metal-binding</keyword>
<keyword evidence="1" id="KW-0863">Zinc-finger</keyword>
<comment type="caution">
    <text evidence="3">The sequence shown here is derived from an EMBL/GenBank/DDBJ whole genome shotgun (WGS) entry which is preliminary data.</text>
</comment>
<evidence type="ECO:0000313" key="3">
    <source>
        <dbReference type="EMBL" id="CAJ2502418.1"/>
    </source>
</evidence>
<gene>
    <name evidence="3" type="ORF">KHLLAP_LOCUS2886</name>
</gene>
<keyword evidence="1" id="KW-0862">Zinc</keyword>
<proteinExistence type="predicted"/>
<dbReference type="GO" id="GO:0008270">
    <property type="term" value="F:zinc ion binding"/>
    <property type="evidence" value="ECO:0007669"/>
    <property type="project" value="UniProtKB-KW"/>
</dbReference>
<feature type="domain" description="CCHC-type" evidence="2">
    <location>
        <begin position="207"/>
        <end position="223"/>
    </location>
</feature>
<dbReference type="GO" id="GO:0003676">
    <property type="term" value="F:nucleic acid binding"/>
    <property type="evidence" value="ECO:0007669"/>
    <property type="project" value="InterPro"/>
</dbReference>
<dbReference type="AlphaFoldDB" id="A0AAI8V7G8"/>
<dbReference type="InterPro" id="IPR001878">
    <property type="entry name" value="Znf_CCHC"/>
</dbReference>
<keyword evidence="4" id="KW-1185">Reference proteome</keyword>
<dbReference type="PROSITE" id="PS50158">
    <property type="entry name" value="ZF_CCHC"/>
    <property type="match status" value="1"/>
</dbReference>
<evidence type="ECO:0000313" key="4">
    <source>
        <dbReference type="Proteomes" id="UP001295740"/>
    </source>
</evidence>
<dbReference type="SUPFAM" id="SSF57756">
    <property type="entry name" value="Retrovirus zinc finger-like domains"/>
    <property type="match status" value="1"/>
</dbReference>